<name>A0A8J6DG80_GALPY</name>
<dbReference type="CDD" id="cd18307">
    <property type="entry name" value="BTB_POZ_calicin"/>
    <property type="match status" value="1"/>
</dbReference>
<keyword evidence="13" id="KW-0206">Cytoskeleton</keyword>
<dbReference type="SMART" id="SM00875">
    <property type="entry name" value="BACK"/>
    <property type="match status" value="1"/>
</dbReference>
<evidence type="ECO:0000256" key="12">
    <source>
        <dbReference type="ARBA" id="ARBA00023176"/>
    </source>
</evidence>
<feature type="region of interest" description="Disordered" evidence="20">
    <location>
        <begin position="656"/>
        <end position="683"/>
    </location>
</feature>
<keyword evidence="10" id="KW-0744">Spermatogenesis</keyword>
<dbReference type="Pfam" id="PF01086">
    <property type="entry name" value="Clathrin_lg_ch"/>
    <property type="match status" value="1"/>
</dbReference>
<keyword evidence="19" id="KW-0175">Coiled coil</keyword>
<evidence type="ECO:0000256" key="6">
    <source>
        <dbReference type="ARBA" id="ARBA00022490"/>
    </source>
</evidence>
<dbReference type="CDD" id="cd22249">
    <property type="entry name" value="UDM1_RNF168_RNF169-like"/>
    <property type="match status" value="1"/>
</dbReference>
<dbReference type="GO" id="GO:0005198">
    <property type="term" value="F:structural molecule activity"/>
    <property type="evidence" value="ECO:0007669"/>
    <property type="project" value="InterPro"/>
</dbReference>
<evidence type="ECO:0000256" key="13">
    <source>
        <dbReference type="ARBA" id="ARBA00023212"/>
    </source>
</evidence>
<evidence type="ECO:0000256" key="4">
    <source>
        <dbReference type="ARBA" id="ARBA00022441"/>
    </source>
</evidence>
<evidence type="ECO:0000256" key="2">
    <source>
        <dbReference type="ARBA" id="ARBA00004277"/>
    </source>
</evidence>
<evidence type="ECO:0000256" key="1">
    <source>
        <dbReference type="ARBA" id="ARBA00004180"/>
    </source>
</evidence>
<evidence type="ECO:0000256" key="20">
    <source>
        <dbReference type="SAM" id="MobiDB-lite"/>
    </source>
</evidence>
<dbReference type="PANTHER" id="PTHR45632:SF30">
    <property type="entry name" value="BTB DOMAIN-CONTAINING PROTEIN"/>
    <property type="match status" value="1"/>
</dbReference>
<keyword evidence="9" id="KW-0221">Differentiation</keyword>
<dbReference type="Gene3D" id="1.25.40.420">
    <property type="match status" value="1"/>
</dbReference>
<keyword evidence="5" id="KW-0217">Developmental protein</keyword>
<dbReference type="InterPro" id="IPR011333">
    <property type="entry name" value="SKP1/BTB/POZ_sf"/>
</dbReference>
<keyword evidence="14" id="KW-0968">Cytoplasmic vesicle</keyword>
<dbReference type="PANTHER" id="PTHR45632">
    <property type="entry name" value="LD33804P"/>
    <property type="match status" value="1"/>
</dbReference>
<dbReference type="AlphaFoldDB" id="A0A8J6DG80"/>
<comment type="similarity">
    <text evidence="3">Belongs to the clathrin light chain family.</text>
</comment>
<dbReference type="Pfam" id="PF00651">
    <property type="entry name" value="BTB"/>
    <property type="match status" value="1"/>
</dbReference>
<dbReference type="SMART" id="SM00225">
    <property type="entry name" value="BTB"/>
    <property type="match status" value="1"/>
</dbReference>
<evidence type="ECO:0000256" key="9">
    <source>
        <dbReference type="ARBA" id="ARBA00022782"/>
    </source>
</evidence>
<evidence type="ECO:0000256" key="19">
    <source>
        <dbReference type="SAM" id="Coils"/>
    </source>
</evidence>
<keyword evidence="4" id="KW-0880">Kelch repeat</keyword>
<dbReference type="GO" id="GO:0030154">
    <property type="term" value="P:cell differentiation"/>
    <property type="evidence" value="ECO:0007669"/>
    <property type="project" value="UniProtKB-KW"/>
</dbReference>
<keyword evidence="7" id="KW-0597">Phosphoprotein</keyword>
<dbReference type="FunFam" id="3.30.710.10:FF:000125">
    <property type="entry name" value="Calicin"/>
    <property type="match status" value="1"/>
</dbReference>
<dbReference type="Pfam" id="PF07707">
    <property type="entry name" value="BACK"/>
    <property type="match status" value="1"/>
</dbReference>
<evidence type="ECO:0000313" key="23">
    <source>
        <dbReference type="Proteomes" id="UP000700334"/>
    </source>
</evidence>
<dbReference type="GO" id="GO:0030130">
    <property type="term" value="C:clathrin coat of trans-Golgi network vesicle"/>
    <property type="evidence" value="ECO:0007669"/>
    <property type="project" value="InterPro"/>
</dbReference>
<evidence type="ECO:0000256" key="3">
    <source>
        <dbReference type="ARBA" id="ARBA00005263"/>
    </source>
</evidence>
<dbReference type="SUPFAM" id="SSF117281">
    <property type="entry name" value="Kelch motif"/>
    <property type="match status" value="1"/>
</dbReference>
<dbReference type="EMBL" id="JAGFMF010012271">
    <property type="protein sequence ID" value="KAG8505118.1"/>
    <property type="molecule type" value="Genomic_DNA"/>
</dbReference>
<evidence type="ECO:0000256" key="8">
    <source>
        <dbReference type="ARBA" id="ARBA00022737"/>
    </source>
</evidence>
<dbReference type="GO" id="GO:0006886">
    <property type="term" value="P:intracellular protein transport"/>
    <property type="evidence" value="ECO:0007669"/>
    <property type="project" value="InterPro"/>
</dbReference>
<keyword evidence="6" id="KW-0963">Cytoplasm</keyword>
<dbReference type="FunFam" id="1.25.40.420:FF:000022">
    <property type="entry name" value="Calicin"/>
    <property type="match status" value="1"/>
</dbReference>
<comment type="caution">
    <text evidence="22">The sequence shown here is derived from an EMBL/GenBank/DDBJ whole genome shotgun (WGS) entry which is preliminary data.</text>
</comment>
<dbReference type="FunFam" id="2.120.10.80:FF:000126">
    <property type="entry name" value="Calicin"/>
    <property type="match status" value="1"/>
</dbReference>
<evidence type="ECO:0000313" key="22">
    <source>
        <dbReference type="EMBL" id="KAG8505118.1"/>
    </source>
</evidence>
<dbReference type="Gene3D" id="3.30.710.10">
    <property type="entry name" value="Potassium Channel Kv1.1, Chain A"/>
    <property type="match status" value="1"/>
</dbReference>
<sequence>MKLEFTEKNYNSFMLQNLNKQRKRKEYWDMALTVDHHAFFAHRNVMAAVSPLVKSLVSSNDMKTTDELFITIDPNYLSPTTVDQLLDYFYSGKVVISEQNVEELLRGAQYFNTPRLRIHCNDFLIKSIRRANCLRYLFLAELFELKEVSDLAYSGIRDNFHYWASPEGSMHFMRCPPVIFGRLLRDENLHVLNEDQALSALISWVYFRKDEREKYFKKFFNYINLNAVSNKTLMFASNKLMGMENSSSHATLIESVLMDRKQERPTSLLSYQRKGALLDSVVILGGQKAHGKFNDGVFAYIIQENLWLKLSEMPYRAAALSATSAGRYIYISGGTTEQISGLKTAWRYDMDDNSWTKLPDLPIGLVFHTMVTCGGTVYSVGGSIAPRRYVSNIYRYDERKEAWCLAGKMSIPMDGTAVITKGDRNLYIVTGRCLVKGYISRVGVVDCFDTNTGDVVQCITFPIEFNHRPLLSFHQDNILCVYSHRQSVEINLQKIKANKTTTSVPLLPNNCPLDVSHAICSIGDNRVFVCGGVTTASDVQTKDYTINPNAYLLDQKTGEWKTLAPPPEALDFATEAAAAGRCVGRSVGLVFNVGVRAVELPVMAELDPFGAPAGAPGGPALGNGVAGAGEEDPAAAFLAQQESEIAGIENDEAFAILDGGAPGPQPHGEPPGGPDAVDGVMNGEYYQESNGPTDSYAAISQVDRLQSEPESIRKWREEQMERLEALDANSRKQEAEWKEKAIKELEEWYARQDEQLQKTKANNRAAEEAFVNDIDESSPGTEWERVARLCDFNPKSSKQAKDVSRMRSVLISLKQAPLVH</sequence>
<reference evidence="22" key="1">
    <citation type="journal article" date="2021" name="Evol. Appl.">
        <title>The genome of the Pyrenean desman and the effects of bottlenecks and inbreeding on the genomic landscape of an endangered species.</title>
        <authorList>
            <person name="Escoda L."/>
            <person name="Castresana J."/>
        </authorList>
    </citation>
    <scope>NUCLEOTIDE SEQUENCE</scope>
    <source>
        <strain evidence="22">IBE-C5619</strain>
    </source>
</reference>
<dbReference type="InterPro" id="IPR006652">
    <property type="entry name" value="Kelch_1"/>
</dbReference>
<dbReference type="PROSITE" id="PS00224">
    <property type="entry name" value="CLATHRIN_LIGHT_CHN_1"/>
    <property type="match status" value="1"/>
</dbReference>
<dbReference type="InterPro" id="IPR000210">
    <property type="entry name" value="BTB/POZ_dom"/>
</dbReference>
<evidence type="ECO:0000256" key="15">
    <source>
        <dbReference type="ARBA" id="ARBA00049644"/>
    </source>
</evidence>
<dbReference type="Proteomes" id="UP000700334">
    <property type="component" value="Unassembled WGS sequence"/>
</dbReference>
<dbReference type="InterPro" id="IPR015915">
    <property type="entry name" value="Kelch-typ_b-propeller"/>
</dbReference>
<dbReference type="Gene3D" id="2.120.10.80">
    <property type="entry name" value="Kelch-type beta propeller"/>
    <property type="match status" value="2"/>
</dbReference>
<keyword evidence="12" id="KW-0168">Coated pit</keyword>
<dbReference type="InterPro" id="IPR048070">
    <property type="entry name" value="Calicin_BTB_POZ"/>
</dbReference>
<organism evidence="22 23">
    <name type="scientific">Galemys pyrenaicus</name>
    <name type="common">Iberian desman</name>
    <name type="synonym">Pyrenean desman</name>
    <dbReference type="NCBI Taxonomy" id="202257"/>
    <lineage>
        <taxon>Eukaryota</taxon>
        <taxon>Metazoa</taxon>
        <taxon>Chordata</taxon>
        <taxon>Craniata</taxon>
        <taxon>Vertebrata</taxon>
        <taxon>Euteleostomi</taxon>
        <taxon>Mammalia</taxon>
        <taxon>Eutheria</taxon>
        <taxon>Laurasiatheria</taxon>
        <taxon>Eulipotyphla</taxon>
        <taxon>Talpidae</taxon>
        <taxon>Galemys</taxon>
    </lineage>
</organism>
<evidence type="ECO:0000256" key="5">
    <source>
        <dbReference type="ARBA" id="ARBA00022473"/>
    </source>
</evidence>
<dbReference type="PROSITE" id="PS00581">
    <property type="entry name" value="CLATHRIN_LIGHT_CHN_2"/>
    <property type="match status" value="1"/>
</dbReference>
<comment type="subunit">
    <text evidence="17">Interacts with CYLC1; the interaction may be relevant for proper acrosome attachment to the nuclear envelope.</text>
</comment>
<dbReference type="SMART" id="SM00612">
    <property type="entry name" value="Kelch"/>
    <property type="match status" value="3"/>
</dbReference>
<comment type="function">
    <text evidence="16">Required for both nuclear and acrosomal shaping during spermiogenesis.</text>
</comment>
<accession>A0A8J6DG80</accession>
<dbReference type="Pfam" id="PF13964">
    <property type="entry name" value="Beta-prop_Calicin"/>
    <property type="match status" value="1"/>
</dbReference>
<dbReference type="GO" id="GO:0030132">
    <property type="term" value="C:clathrin coat of coated pit"/>
    <property type="evidence" value="ECO:0007669"/>
    <property type="project" value="InterPro"/>
</dbReference>
<dbReference type="InterPro" id="IPR000996">
    <property type="entry name" value="Clathrin_L-chain"/>
</dbReference>
<evidence type="ECO:0000256" key="14">
    <source>
        <dbReference type="ARBA" id="ARBA00023329"/>
    </source>
</evidence>
<keyword evidence="8" id="KW-0677">Repeat</keyword>
<comment type="subcellular location">
    <subcellularLocation>
        <location evidence="15">Cytoplasm</location>
        <location evidence="15">Cytoskeleton</location>
        <location evidence="15">Perinuclear theca</location>
        <location evidence="15">Calyx</location>
    </subcellularLocation>
    <subcellularLocation>
        <location evidence="1">Cytoplasmic vesicle membrane</location>
        <topology evidence="1">Peripheral membrane protein</topology>
        <orientation evidence="1">Cytoplasmic side</orientation>
    </subcellularLocation>
    <subcellularLocation>
        <location evidence="2">Membrane</location>
        <location evidence="2">Coated pit</location>
        <topology evidence="2">Peripheral membrane protein</topology>
        <orientation evidence="2">Cytoplasmic side</orientation>
    </subcellularLocation>
</comment>
<evidence type="ECO:0000256" key="16">
    <source>
        <dbReference type="ARBA" id="ARBA00053335"/>
    </source>
</evidence>
<feature type="domain" description="BTB" evidence="21">
    <location>
        <begin position="28"/>
        <end position="98"/>
    </location>
</feature>
<evidence type="ECO:0000256" key="18">
    <source>
        <dbReference type="ARBA" id="ARBA00069764"/>
    </source>
</evidence>
<evidence type="ECO:0000256" key="17">
    <source>
        <dbReference type="ARBA" id="ARBA00064871"/>
    </source>
</evidence>
<keyword evidence="23" id="KW-1185">Reference proteome</keyword>
<evidence type="ECO:0000256" key="10">
    <source>
        <dbReference type="ARBA" id="ARBA00022871"/>
    </source>
</evidence>
<dbReference type="GO" id="GO:0016192">
    <property type="term" value="P:vesicle-mediated transport"/>
    <property type="evidence" value="ECO:0007669"/>
    <property type="project" value="InterPro"/>
</dbReference>
<feature type="compositionally biased region" description="Pro residues" evidence="20">
    <location>
        <begin position="663"/>
        <end position="673"/>
    </location>
</feature>
<evidence type="ECO:0000256" key="11">
    <source>
        <dbReference type="ARBA" id="ARBA00023136"/>
    </source>
</evidence>
<evidence type="ECO:0000259" key="21">
    <source>
        <dbReference type="PROSITE" id="PS50097"/>
    </source>
</evidence>
<dbReference type="GO" id="GO:0033150">
    <property type="term" value="C:cytoskeletal calyx"/>
    <property type="evidence" value="ECO:0007669"/>
    <property type="project" value="UniProtKB-SubCell"/>
</dbReference>
<gene>
    <name evidence="22" type="ORF">J0S82_005563</name>
</gene>
<dbReference type="PROSITE" id="PS50097">
    <property type="entry name" value="BTB"/>
    <property type="match status" value="1"/>
</dbReference>
<dbReference type="SUPFAM" id="SSF54695">
    <property type="entry name" value="POZ domain"/>
    <property type="match status" value="1"/>
</dbReference>
<proteinExistence type="inferred from homology"/>
<dbReference type="InterPro" id="IPR011705">
    <property type="entry name" value="BACK"/>
</dbReference>
<feature type="coiled-coil region" evidence="19">
    <location>
        <begin position="716"/>
        <end position="769"/>
    </location>
</feature>
<dbReference type="GO" id="GO:0007283">
    <property type="term" value="P:spermatogenesis"/>
    <property type="evidence" value="ECO:0007669"/>
    <property type="project" value="UniProtKB-KW"/>
</dbReference>
<keyword evidence="11" id="KW-0472">Membrane</keyword>
<evidence type="ECO:0000256" key="7">
    <source>
        <dbReference type="ARBA" id="ARBA00022553"/>
    </source>
</evidence>
<protein>
    <recommendedName>
        <fullName evidence="18">Calicin</fullName>
    </recommendedName>
</protein>
<dbReference type="OrthoDB" id="9978265at2759"/>